<keyword evidence="8" id="KW-1185">Reference proteome</keyword>
<evidence type="ECO:0000256" key="5">
    <source>
        <dbReference type="ARBA" id="ARBA00023136"/>
    </source>
</evidence>
<dbReference type="RefSeq" id="WP_310028543.1">
    <property type="nucleotide sequence ID" value="NZ_JAVDRL010000001.1"/>
</dbReference>
<evidence type="ECO:0000256" key="1">
    <source>
        <dbReference type="ARBA" id="ARBA00004651"/>
    </source>
</evidence>
<evidence type="ECO:0000313" key="8">
    <source>
        <dbReference type="Proteomes" id="UP001262754"/>
    </source>
</evidence>
<evidence type="ECO:0000256" key="3">
    <source>
        <dbReference type="ARBA" id="ARBA00022692"/>
    </source>
</evidence>
<keyword evidence="3 6" id="KW-0812">Transmembrane</keyword>
<gene>
    <name evidence="7" type="ORF">J2800_000286</name>
</gene>
<dbReference type="EMBL" id="JAVDRL010000001">
    <property type="protein sequence ID" value="MDR6529571.1"/>
    <property type="molecule type" value="Genomic_DNA"/>
</dbReference>
<feature type="transmembrane region" description="Helical" evidence="6">
    <location>
        <begin position="63"/>
        <end position="80"/>
    </location>
</feature>
<keyword evidence="5 6" id="KW-0472">Membrane</keyword>
<feature type="transmembrane region" description="Helical" evidence="6">
    <location>
        <begin position="100"/>
        <end position="125"/>
    </location>
</feature>
<feature type="transmembrane region" description="Helical" evidence="6">
    <location>
        <begin position="30"/>
        <end position="51"/>
    </location>
</feature>
<feature type="transmembrane region" description="Helical" evidence="6">
    <location>
        <begin position="209"/>
        <end position="230"/>
    </location>
</feature>
<dbReference type="Proteomes" id="UP001262754">
    <property type="component" value="Unassembled WGS sequence"/>
</dbReference>
<keyword evidence="4 6" id="KW-1133">Transmembrane helix</keyword>
<organism evidence="7 8">
    <name type="scientific">Caulobacter rhizosphaerae</name>
    <dbReference type="NCBI Taxonomy" id="2010972"/>
    <lineage>
        <taxon>Bacteria</taxon>
        <taxon>Pseudomonadati</taxon>
        <taxon>Pseudomonadota</taxon>
        <taxon>Alphaproteobacteria</taxon>
        <taxon>Caulobacterales</taxon>
        <taxon>Caulobacteraceae</taxon>
        <taxon>Caulobacter</taxon>
    </lineage>
</organism>
<evidence type="ECO:0000256" key="2">
    <source>
        <dbReference type="ARBA" id="ARBA00022475"/>
    </source>
</evidence>
<dbReference type="Pfam" id="PF09678">
    <property type="entry name" value="Caa3_CtaG"/>
    <property type="match status" value="1"/>
</dbReference>
<protein>
    <submittedName>
        <fullName evidence="7">Cytochrome c oxidase assembly factor CtaG</fullName>
    </submittedName>
</protein>
<proteinExistence type="predicted"/>
<feature type="transmembrane region" description="Helical" evidence="6">
    <location>
        <begin position="260"/>
        <end position="282"/>
    </location>
</feature>
<comment type="subcellular location">
    <subcellularLocation>
        <location evidence="1">Cell membrane</location>
        <topology evidence="1">Multi-pass membrane protein</topology>
    </subcellularLocation>
</comment>
<evidence type="ECO:0000313" key="7">
    <source>
        <dbReference type="EMBL" id="MDR6529571.1"/>
    </source>
</evidence>
<dbReference type="InterPro" id="IPR019108">
    <property type="entry name" value="Caa3_assmbl_CtaG-rel"/>
</dbReference>
<keyword evidence="2" id="KW-1003">Cell membrane</keyword>
<evidence type="ECO:0000256" key="6">
    <source>
        <dbReference type="SAM" id="Phobius"/>
    </source>
</evidence>
<sequence length="295" mass="31535">MTLGLALAAGPAFAHGGGSTPVALDWSFEPALVAPLLLSAALYGFGFGRLRRRSGPGRPARDRLAWLFVLGWIFLALAVVSPLHALGGRSFTAHMFEHELLMLVAAPLLVMSRPLSTMIWAFPAAGRLALGRAGRSPGLRLSWRGLTRPWTATALQAAALWLWHLPTLFDRALDSDGWHIAQHLSFLVSALLFWTAMLDRRQAGRAVGAPVLCLFVTSVVSGALGALMAFSQSPWYARYAEMGLAPFGLTPVEDQQVAGLLMWVPGGLVHVAAALLLIAGALREPNVTEAAHARA</sequence>
<comment type="caution">
    <text evidence="7">The sequence shown here is derived from an EMBL/GenBank/DDBJ whole genome shotgun (WGS) entry which is preliminary data.</text>
</comment>
<reference evidence="7 8" key="1">
    <citation type="submission" date="2023-07" db="EMBL/GenBank/DDBJ databases">
        <title>Sorghum-associated microbial communities from plants grown in Nebraska, USA.</title>
        <authorList>
            <person name="Schachtman D."/>
        </authorList>
    </citation>
    <scope>NUCLEOTIDE SEQUENCE [LARGE SCALE GENOMIC DNA]</scope>
    <source>
        <strain evidence="7 8">DS2154</strain>
    </source>
</reference>
<evidence type="ECO:0000256" key="4">
    <source>
        <dbReference type="ARBA" id="ARBA00022989"/>
    </source>
</evidence>
<name>A0ABU1MUL4_9CAUL</name>
<accession>A0ABU1MUL4</accession>